<evidence type="ECO:0000313" key="3">
    <source>
        <dbReference type="EMBL" id="ASM52741.1"/>
    </source>
</evidence>
<evidence type="ECO:0000313" key="6">
    <source>
        <dbReference type="Proteomes" id="UP000198329"/>
    </source>
</evidence>
<dbReference type="InterPro" id="IPR009057">
    <property type="entry name" value="Homeodomain-like_sf"/>
</dbReference>
<evidence type="ECO:0000256" key="2">
    <source>
        <dbReference type="SAM" id="Coils"/>
    </source>
</evidence>
<gene>
    <name evidence="3" type="ORF">PNIG_a0422</name>
    <name evidence="4" type="ORF">PNIG_a0478</name>
    <name evidence="5" type="ORF">PNIG_p0055</name>
</gene>
<dbReference type="AlphaFoldDB" id="A0A221IG20"/>
<dbReference type="GO" id="GO:0004803">
    <property type="term" value="F:transposase activity"/>
    <property type="evidence" value="ECO:0007669"/>
    <property type="project" value="InterPro"/>
</dbReference>
<dbReference type="KEGG" id="png:PNIG_a0422"/>
<keyword evidence="2" id="KW-0175">Coiled coil</keyword>
<dbReference type="SUPFAM" id="SSF46689">
    <property type="entry name" value="Homeodomain-like"/>
    <property type="match status" value="1"/>
</dbReference>
<sequence>MRRQFTQEFKVQAVEKALSQCDDVRLEDIADDLGVGYSTLQRWIALAKKHQLETHQTGSQMTAEKRPQDWSLEERLSAIIDCGHLDETAINEYCRNKGLYPHHIKQWKQDFAQGPTTKLAKSDSKQLKQEIKQLQKELNRKDKALAETAALLVLKKKADALWGFNEDD</sequence>
<keyword evidence="6" id="KW-1185">Reference proteome</keyword>
<dbReference type="GO" id="GO:0003677">
    <property type="term" value="F:DNA binding"/>
    <property type="evidence" value="ECO:0007669"/>
    <property type="project" value="InterPro"/>
</dbReference>
<dbReference type="Proteomes" id="UP000198329">
    <property type="component" value="Plasmid unnamed"/>
</dbReference>
<evidence type="ECO:0000313" key="5">
    <source>
        <dbReference type="EMBL" id="ASM56335.1"/>
    </source>
</evidence>
<dbReference type="KEGG" id="png:PNIG_a0478"/>
<name>A0A221IG20_9GAMM</name>
<evidence type="ECO:0000256" key="1">
    <source>
        <dbReference type="ARBA" id="ARBA00009964"/>
    </source>
</evidence>
<dbReference type="GO" id="GO:0006313">
    <property type="term" value="P:DNA transposition"/>
    <property type="evidence" value="ECO:0007669"/>
    <property type="project" value="InterPro"/>
</dbReference>
<evidence type="ECO:0000313" key="4">
    <source>
        <dbReference type="EMBL" id="ASM52791.1"/>
    </source>
</evidence>
<dbReference type="EMBL" id="CP011036">
    <property type="protein sequence ID" value="ASM52741.1"/>
    <property type="molecule type" value="Genomic_DNA"/>
</dbReference>
<protein>
    <submittedName>
        <fullName evidence="4">Uncharacterized protein</fullName>
    </submittedName>
</protein>
<comment type="similarity">
    <text evidence="1">Belongs to the transposase 8 family.</text>
</comment>
<dbReference type="EMBL" id="CP011036">
    <property type="protein sequence ID" value="ASM52791.1"/>
    <property type="molecule type" value="Genomic_DNA"/>
</dbReference>
<keyword evidence="5" id="KW-0614">Plasmid</keyword>
<dbReference type="Proteomes" id="UP000198329">
    <property type="component" value="Chromosome I"/>
</dbReference>
<dbReference type="InterPro" id="IPR002514">
    <property type="entry name" value="Transposase_8"/>
</dbReference>
<feature type="coiled-coil region" evidence="2">
    <location>
        <begin position="117"/>
        <end position="151"/>
    </location>
</feature>
<accession>A0A221IG20</accession>
<geneLocation type="plasmid" evidence="5 6">
    <name>unnamed</name>
</geneLocation>
<proteinExistence type="inferred from homology"/>
<dbReference type="Gene3D" id="1.10.10.60">
    <property type="entry name" value="Homeodomain-like"/>
    <property type="match status" value="1"/>
</dbReference>
<organism evidence="4 6">
    <name type="scientific">Pseudoalteromonas nigrifaciens</name>
    <dbReference type="NCBI Taxonomy" id="28109"/>
    <lineage>
        <taxon>Bacteria</taxon>
        <taxon>Pseudomonadati</taxon>
        <taxon>Pseudomonadota</taxon>
        <taxon>Gammaproteobacteria</taxon>
        <taxon>Alteromonadales</taxon>
        <taxon>Pseudoalteromonadaceae</taxon>
        <taxon>Pseudoalteromonas</taxon>
    </lineage>
</organism>
<dbReference type="Pfam" id="PF01527">
    <property type="entry name" value="HTH_Tnp_1"/>
    <property type="match status" value="2"/>
</dbReference>
<dbReference type="KEGG" id="png:PNIG_p0055"/>
<reference evidence="4 6" key="1">
    <citation type="submission" date="2015-03" db="EMBL/GenBank/DDBJ databases">
        <authorList>
            <person name="Xie B.-B."/>
            <person name="Rong J.-C."/>
            <person name="Qin Q.-L."/>
            <person name="Zhang Y.-Z."/>
        </authorList>
    </citation>
    <scope>NUCLEOTIDE SEQUENCE [LARGE SCALE GENOMIC DNA]</scope>
    <source>
        <strain evidence="4 6">KMM 661</strain>
        <plasmid evidence="5 6">unnamed</plasmid>
    </source>
</reference>
<dbReference type="EMBL" id="CP011038">
    <property type="protein sequence ID" value="ASM56335.1"/>
    <property type="molecule type" value="Genomic_DNA"/>
</dbReference>